<feature type="active site" description="Proton acceptor" evidence="8">
    <location>
        <position position="61"/>
    </location>
</feature>
<dbReference type="GO" id="GO:0097510">
    <property type="term" value="P:base-excision repair, AP site formation via deaminated base removal"/>
    <property type="evidence" value="ECO:0007669"/>
    <property type="project" value="TreeGrafter"/>
</dbReference>
<protein>
    <recommendedName>
        <fullName evidence="4">uracil-DNA glycosylase</fullName>
        <ecNumber evidence="4">3.2.2.27</ecNumber>
    </recommendedName>
</protein>
<sequence>MNRSFSILHQRVLQKYDFSQLKANLKAELKTHQITPHYRDWFRFGNYCNVMDLKVLILGQDPYPGENAADGLAFSTRQAERPKSLDNIFKVIKSSYPTATFTTNSLESWAQQGVLLLNTCLTSRVNAPLSHHNLGWHEYVGALIVEILHHKPDLICVCLGNAAMEFWNKYVWPYTKKDVLFASHPSPLGWDKGKRPFKTSQIFKEINDLLGPGKKIDFSTR</sequence>
<comment type="function">
    <text evidence="2">Excises uracil residues from the DNA which can arise as a result of misincorporation of dUMP residues by DNA polymerase or due to deamination of cytosine.</text>
</comment>
<evidence type="ECO:0000313" key="11">
    <source>
        <dbReference type="Proteomes" id="UP000290876"/>
    </source>
</evidence>
<evidence type="ECO:0000256" key="2">
    <source>
        <dbReference type="ARBA" id="ARBA00002631"/>
    </source>
</evidence>
<dbReference type="PROSITE" id="PS00130">
    <property type="entry name" value="U_DNA_GLYCOSYLASE"/>
    <property type="match status" value="1"/>
</dbReference>
<dbReference type="PANTHER" id="PTHR11264:SF0">
    <property type="entry name" value="URACIL-DNA GLYCOSYLASE"/>
    <property type="match status" value="1"/>
</dbReference>
<dbReference type="GO" id="GO:0004844">
    <property type="term" value="F:uracil DNA N-glycosylase activity"/>
    <property type="evidence" value="ECO:0007669"/>
    <property type="project" value="UniProtKB-EC"/>
</dbReference>
<evidence type="ECO:0000256" key="7">
    <source>
        <dbReference type="ARBA" id="ARBA00023204"/>
    </source>
</evidence>
<dbReference type="SMART" id="SM00986">
    <property type="entry name" value="UDG"/>
    <property type="match status" value="1"/>
</dbReference>
<keyword evidence="11" id="KW-1185">Reference proteome</keyword>
<proteinExistence type="inferred from homology"/>
<dbReference type="InterPro" id="IPR036895">
    <property type="entry name" value="Uracil-DNA_glycosylase-like_sf"/>
</dbReference>
<dbReference type="Proteomes" id="UP000290876">
    <property type="component" value="Chromosome"/>
</dbReference>
<dbReference type="OrthoDB" id="9804372at2"/>
<evidence type="ECO:0000256" key="5">
    <source>
        <dbReference type="ARBA" id="ARBA00022763"/>
    </source>
</evidence>
<dbReference type="NCBIfam" id="NF003592">
    <property type="entry name" value="PRK05254.1-5"/>
    <property type="match status" value="1"/>
</dbReference>
<dbReference type="CDD" id="cd10027">
    <property type="entry name" value="UDG-F1-like"/>
    <property type="match status" value="1"/>
</dbReference>
<evidence type="ECO:0000313" key="10">
    <source>
        <dbReference type="EMBL" id="VEU78212.1"/>
    </source>
</evidence>
<keyword evidence="5" id="KW-0227">DNA damage</keyword>
<dbReference type="SUPFAM" id="SSF52141">
    <property type="entry name" value="Uracil-DNA glycosylase-like"/>
    <property type="match status" value="1"/>
</dbReference>
<accession>A0A449BAH7</accession>
<dbReference type="EMBL" id="LR215043">
    <property type="protein sequence ID" value="VEU78212.1"/>
    <property type="molecule type" value="Genomic_DNA"/>
</dbReference>
<evidence type="ECO:0000256" key="4">
    <source>
        <dbReference type="ARBA" id="ARBA00012030"/>
    </source>
</evidence>
<organism evidence="10 11">
    <name type="scientific">Mycoplasmopsis columbinasalis</name>
    <dbReference type="NCBI Taxonomy" id="114880"/>
    <lineage>
        <taxon>Bacteria</taxon>
        <taxon>Bacillati</taxon>
        <taxon>Mycoplasmatota</taxon>
        <taxon>Mycoplasmoidales</taxon>
        <taxon>Metamycoplasmataceae</taxon>
        <taxon>Mycoplasmopsis</taxon>
    </lineage>
</organism>
<evidence type="ECO:0000259" key="9">
    <source>
        <dbReference type="SMART" id="SM00986"/>
    </source>
</evidence>
<dbReference type="AlphaFoldDB" id="A0A449BAH7"/>
<dbReference type="KEGG" id="mcob:NCTC10184_00441"/>
<feature type="domain" description="Uracil-DNA glycosylase-like" evidence="9">
    <location>
        <begin position="46"/>
        <end position="210"/>
    </location>
</feature>
<dbReference type="Pfam" id="PF03167">
    <property type="entry name" value="UDG"/>
    <property type="match status" value="1"/>
</dbReference>
<evidence type="ECO:0000256" key="1">
    <source>
        <dbReference type="ARBA" id="ARBA00001400"/>
    </source>
</evidence>
<dbReference type="SMART" id="SM00987">
    <property type="entry name" value="UreE_C"/>
    <property type="match status" value="1"/>
</dbReference>
<keyword evidence="6 10" id="KW-0378">Hydrolase</keyword>
<keyword evidence="10" id="KW-0326">Glycosidase</keyword>
<dbReference type="InterPro" id="IPR005122">
    <property type="entry name" value="Uracil-DNA_glycosylase-like"/>
</dbReference>
<dbReference type="EC" id="3.2.2.27" evidence="4"/>
<evidence type="ECO:0000256" key="8">
    <source>
        <dbReference type="PROSITE-ProRule" id="PRU10072"/>
    </source>
</evidence>
<name>A0A449BAH7_9BACT</name>
<evidence type="ECO:0000256" key="6">
    <source>
        <dbReference type="ARBA" id="ARBA00022801"/>
    </source>
</evidence>
<dbReference type="Gene3D" id="3.40.470.10">
    <property type="entry name" value="Uracil-DNA glycosylase-like domain"/>
    <property type="match status" value="1"/>
</dbReference>
<reference evidence="10 11" key="1">
    <citation type="submission" date="2019-01" db="EMBL/GenBank/DDBJ databases">
        <authorList>
            <consortium name="Pathogen Informatics"/>
        </authorList>
    </citation>
    <scope>NUCLEOTIDE SEQUENCE [LARGE SCALE GENOMIC DNA]</scope>
    <source>
        <strain evidence="10 11">NCTC10184</strain>
    </source>
</reference>
<keyword evidence="7" id="KW-0234">DNA repair</keyword>
<comment type="catalytic activity">
    <reaction evidence="1">
        <text>Hydrolyzes single-stranded DNA or mismatched double-stranded DNA and polynucleotides, releasing free uracil.</text>
        <dbReference type="EC" id="3.2.2.27"/>
    </reaction>
</comment>
<gene>
    <name evidence="10" type="primary">ung</name>
    <name evidence="10" type="ORF">NCTC10184_00441</name>
</gene>
<dbReference type="InterPro" id="IPR018085">
    <property type="entry name" value="Ura-DNA_Glyclase_AS"/>
</dbReference>
<dbReference type="RefSeq" id="WP_129623051.1">
    <property type="nucleotide sequence ID" value="NZ_LR215043.1"/>
</dbReference>
<dbReference type="InterPro" id="IPR002043">
    <property type="entry name" value="UDG_fam1"/>
</dbReference>
<evidence type="ECO:0000256" key="3">
    <source>
        <dbReference type="ARBA" id="ARBA00008184"/>
    </source>
</evidence>
<comment type="similarity">
    <text evidence="3">Belongs to the uracil-DNA glycosylase (UDG) superfamily. UNG family.</text>
</comment>
<dbReference type="PANTHER" id="PTHR11264">
    <property type="entry name" value="URACIL-DNA GLYCOSYLASE"/>
    <property type="match status" value="1"/>
</dbReference>